<dbReference type="Pfam" id="PF00486">
    <property type="entry name" value="Trans_reg_C"/>
    <property type="match status" value="1"/>
</dbReference>
<accession>A0ABQ3NG51</accession>
<keyword evidence="2" id="KW-0597">Phosphoprotein</keyword>
<dbReference type="CDD" id="cd00383">
    <property type="entry name" value="trans_reg_C"/>
    <property type="match status" value="1"/>
</dbReference>
<dbReference type="Gene3D" id="3.40.50.2300">
    <property type="match status" value="1"/>
</dbReference>
<dbReference type="CDD" id="cd17620">
    <property type="entry name" value="REC_OmpR_KdpE-like"/>
    <property type="match status" value="1"/>
</dbReference>
<dbReference type="GeneID" id="86957455"/>
<dbReference type="Gene3D" id="6.10.250.690">
    <property type="match status" value="1"/>
</dbReference>
<dbReference type="InterPro" id="IPR036388">
    <property type="entry name" value="WH-like_DNA-bd_sf"/>
</dbReference>
<feature type="modified residue" description="4-aspartylphosphate" evidence="2">
    <location>
        <position position="52"/>
    </location>
</feature>
<protein>
    <submittedName>
        <fullName evidence="6">DNA-binding response regulator</fullName>
    </submittedName>
</protein>
<dbReference type="InterPro" id="IPR001789">
    <property type="entry name" value="Sig_transdc_resp-reg_receiver"/>
</dbReference>
<evidence type="ECO:0000259" key="4">
    <source>
        <dbReference type="PROSITE" id="PS50110"/>
    </source>
</evidence>
<dbReference type="GO" id="GO:0003677">
    <property type="term" value="F:DNA binding"/>
    <property type="evidence" value="ECO:0007669"/>
    <property type="project" value="UniProtKB-KW"/>
</dbReference>
<feature type="domain" description="OmpR/PhoB-type" evidence="5">
    <location>
        <begin position="129"/>
        <end position="228"/>
    </location>
</feature>
<gene>
    <name evidence="6" type="ORF">Scinn_12030</name>
</gene>
<evidence type="ECO:0000259" key="5">
    <source>
        <dbReference type="PROSITE" id="PS51755"/>
    </source>
</evidence>
<dbReference type="Gene3D" id="1.10.10.10">
    <property type="entry name" value="Winged helix-like DNA-binding domain superfamily/Winged helix DNA-binding domain"/>
    <property type="match status" value="1"/>
</dbReference>
<dbReference type="PANTHER" id="PTHR48111:SF50">
    <property type="entry name" value="KDP OPERON TRANSCRIPTIONAL REGULATORY PROTEIN KDPE"/>
    <property type="match status" value="1"/>
</dbReference>
<dbReference type="EMBL" id="BNDV01000002">
    <property type="protein sequence ID" value="GHI11740.1"/>
    <property type="molecule type" value="Genomic_DNA"/>
</dbReference>
<keyword evidence="7" id="KW-1185">Reference proteome</keyword>
<evidence type="ECO:0000256" key="3">
    <source>
        <dbReference type="PROSITE-ProRule" id="PRU01091"/>
    </source>
</evidence>
<dbReference type="InterPro" id="IPR011006">
    <property type="entry name" value="CheY-like_superfamily"/>
</dbReference>
<reference evidence="7" key="1">
    <citation type="submission" date="2020-09" db="EMBL/GenBank/DDBJ databases">
        <title>Whole genome shotgun sequence of Streptomyces cinnamonensis NBRC 15873.</title>
        <authorList>
            <person name="Komaki H."/>
            <person name="Tamura T."/>
        </authorList>
    </citation>
    <scope>NUCLEOTIDE SEQUENCE [LARGE SCALE GENOMIC DNA]</scope>
    <source>
        <strain evidence="7">NBRC 15873</strain>
    </source>
</reference>
<evidence type="ECO:0000313" key="7">
    <source>
        <dbReference type="Proteomes" id="UP000660554"/>
    </source>
</evidence>
<dbReference type="PANTHER" id="PTHR48111">
    <property type="entry name" value="REGULATOR OF RPOS"/>
    <property type="match status" value="1"/>
</dbReference>
<name>A0ABQ3NG51_STRVG</name>
<dbReference type="Proteomes" id="UP000660554">
    <property type="component" value="Unassembled WGS sequence"/>
</dbReference>
<feature type="domain" description="Response regulatory" evidence="4">
    <location>
        <begin position="3"/>
        <end position="116"/>
    </location>
</feature>
<keyword evidence="1 3" id="KW-0238">DNA-binding</keyword>
<dbReference type="Pfam" id="PF00072">
    <property type="entry name" value="Response_reg"/>
    <property type="match status" value="1"/>
</dbReference>
<sequence>MTRVLVVDDEPQIVRALVINLKARKYEVDAAADGASALELAAARHPDVVVLDLGLPDMDGVDVIKGLRGWTRVPILVLSARHSSDEKVEALDAGADDYVTKPFGMDELLARLRAAVRRAEPSAGAGEDEVVVATEGFTVDLAAKKAVREGRDVRLTPTEWHLLEVLVRNGGKLVSQKQLLQEVWGPSYGTETNYLRVYMAQLRRKLEADPSHPRHFITEPGMGYRFER</sequence>
<evidence type="ECO:0000256" key="1">
    <source>
        <dbReference type="ARBA" id="ARBA00023125"/>
    </source>
</evidence>
<dbReference type="RefSeq" id="WP_030650628.1">
    <property type="nucleotide sequence ID" value="NZ_BMRU01000013.1"/>
</dbReference>
<comment type="caution">
    <text evidence="6">The sequence shown here is derived from an EMBL/GenBank/DDBJ whole genome shotgun (WGS) entry which is preliminary data.</text>
</comment>
<dbReference type="InterPro" id="IPR001867">
    <property type="entry name" value="OmpR/PhoB-type_DNA-bd"/>
</dbReference>
<dbReference type="SMART" id="SM00448">
    <property type="entry name" value="REC"/>
    <property type="match status" value="1"/>
</dbReference>
<dbReference type="SMART" id="SM00862">
    <property type="entry name" value="Trans_reg_C"/>
    <property type="match status" value="1"/>
</dbReference>
<dbReference type="PROSITE" id="PS51755">
    <property type="entry name" value="OMPR_PHOB"/>
    <property type="match status" value="1"/>
</dbReference>
<proteinExistence type="predicted"/>
<evidence type="ECO:0000256" key="2">
    <source>
        <dbReference type="PROSITE-ProRule" id="PRU00169"/>
    </source>
</evidence>
<organism evidence="6 7">
    <name type="scientific">Streptomyces virginiae</name>
    <name type="common">Streptomyces cinnamonensis</name>
    <dbReference type="NCBI Taxonomy" id="1961"/>
    <lineage>
        <taxon>Bacteria</taxon>
        <taxon>Bacillati</taxon>
        <taxon>Actinomycetota</taxon>
        <taxon>Actinomycetes</taxon>
        <taxon>Kitasatosporales</taxon>
        <taxon>Streptomycetaceae</taxon>
        <taxon>Streptomyces</taxon>
    </lineage>
</organism>
<dbReference type="PROSITE" id="PS50110">
    <property type="entry name" value="RESPONSE_REGULATORY"/>
    <property type="match status" value="1"/>
</dbReference>
<dbReference type="InterPro" id="IPR039420">
    <property type="entry name" value="WalR-like"/>
</dbReference>
<dbReference type="SUPFAM" id="SSF52172">
    <property type="entry name" value="CheY-like"/>
    <property type="match status" value="1"/>
</dbReference>
<feature type="DNA-binding region" description="OmpR/PhoB-type" evidence="3">
    <location>
        <begin position="129"/>
        <end position="228"/>
    </location>
</feature>
<evidence type="ECO:0000313" key="6">
    <source>
        <dbReference type="EMBL" id="GHI11740.1"/>
    </source>
</evidence>